<feature type="non-terminal residue" evidence="1">
    <location>
        <position position="24"/>
    </location>
</feature>
<sequence length="24" mass="2682">MASSLSSSSMTMDFEHFGHKLYST</sequence>
<proteinExistence type="predicted"/>
<evidence type="ECO:0000313" key="2">
    <source>
        <dbReference type="Proteomes" id="UP000663823"/>
    </source>
</evidence>
<gene>
    <name evidence="1" type="ORF">OTI717_LOCUS29741</name>
</gene>
<comment type="caution">
    <text evidence="1">The sequence shown here is derived from an EMBL/GenBank/DDBJ whole genome shotgun (WGS) entry which is preliminary data.</text>
</comment>
<dbReference type="AlphaFoldDB" id="A0A819PQ97"/>
<accession>A0A819PQ97</accession>
<organism evidence="1 2">
    <name type="scientific">Rotaria sordida</name>
    <dbReference type="NCBI Taxonomy" id="392033"/>
    <lineage>
        <taxon>Eukaryota</taxon>
        <taxon>Metazoa</taxon>
        <taxon>Spiralia</taxon>
        <taxon>Gnathifera</taxon>
        <taxon>Rotifera</taxon>
        <taxon>Eurotatoria</taxon>
        <taxon>Bdelloidea</taxon>
        <taxon>Philodinida</taxon>
        <taxon>Philodinidae</taxon>
        <taxon>Rotaria</taxon>
    </lineage>
</organism>
<dbReference type="EMBL" id="CAJOAX010007636">
    <property type="protein sequence ID" value="CAF4014484.1"/>
    <property type="molecule type" value="Genomic_DNA"/>
</dbReference>
<protein>
    <submittedName>
        <fullName evidence="1">Uncharacterized protein</fullName>
    </submittedName>
</protein>
<evidence type="ECO:0000313" key="1">
    <source>
        <dbReference type="EMBL" id="CAF4014484.1"/>
    </source>
</evidence>
<name>A0A819PQ97_9BILA</name>
<dbReference type="Proteomes" id="UP000663823">
    <property type="component" value="Unassembled WGS sequence"/>
</dbReference>
<reference evidence="1" key="1">
    <citation type="submission" date="2021-02" db="EMBL/GenBank/DDBJ databases">
        <authorList>
            <person name="Nowell W R."/>
        </authorList>
    </citation>
    <scope>NUCLEOTIDE SEQUENCE</scope>
</reference>